<dbReference type="OrthoDB" id="1939754at2759"/>
<dbReference type="PANTHER" id="PTHR33701">
    <property type="entry name" value="TRANSMEMBRANE PROTEIN"/>
    <property type="match status" value="1"/>
</dbReference>
<accession>A0A8T2Q4Z2</accession>
<evidence type="ECO:0000313" key="3">
    <source>
        <dbReference type="EMBL" id="KAH7278735.1"/>
    </source>
</evidence>
<keyword evidence="1" id="KW-0175">Coiled coil</keyword>
<sequence>MAAKGKADVTVVVIPPSSSQSQQGEASPPLVHSNSFVRSIDKKARSCLKSFERSFSFSLGESRDEDSSSMTIEFLKMRLQAQRTEYKAEKQKSQQLARKVIELEQKLNVEIERRKKAEYNALPVSSTNHSEISRRFHHCNYEIRLTLKDSKSTDTGFGNEHSSTEFAGSDDSEIISPSFLKQPRKGSDQRREITNQLELQTKYDSNKITSDEELSNDSFGGSKYEKHALHTEAQTSKGQREDVNAKDDEEAKAYRDLNMKHKKHNVDPDECSYCIGSERVSNEPDFISETPPNAIICPAKSLSNCPKCEENHIPQSSRSVLCKDVGVQQHQIDNHIAVLSSAKRDETTGAPTIPHAERNEYVKTVVPLDIFRTLCDYEISICSPQRFPHS</sequence>
<keyword evidence="4" id="KW-1185">Reference proteome</keyword>
<dbReference type="PANTHER" id="PTHR33701:SF2">
    <property type="entry name" value="TRANSMEMBRANE PROTEIN"/>
    <property type="match status" value="1"/>
</dbReference>
<comment type="caution">
    <text evidence="3">The sequence shown here is derived from an EMBL/GenBank/DDBJ whole genome shotgun (WGS) entry which is preliminary data.</text>
</comment>
<evidence type="ECO:0000313" key="4">
    <source>
        <dbReference type="Proteomes" id="UP000825935"/>
    </source>
</evidence>
<evidence type="ECO:0000256" key="2">
    <source>
        <dbReference type="SAM" id="MobiDB-lite"/>
    </source>
</evidence>
<feature type="compositionally biased region" description="Polar residues" evidence="2">
    <location>
        <begin position="153"/>
        <end position="166"/>
    </location>
</feature>
<feature type="region of interest" description="Disordered" evidence="2">
    <location>
        <begin position="151"/>
        <end position="190"/>
    </location>
</feature>
<dbReference type="AlphaFoldDB" id="A0A8T2Q4Z2"/>
<name>A0A8T2Q4Z2_CERRI</name>
<dbReference type="Proteomes" id="UP000825935">
    <property type="component" value="Chromosome 38"/>
</dbReference>
<gene>
    <name evidence="3" type="ORF">KP509_38G054300</name>
</gene>
<organism evidence="3 4">
    <name type="scientific">Ceratopteris richardii</name>
    <name type="common">Triangle waterfern</name>
    <dbReference type="NCBI Taxonomy" id="49495"/>
    <lineage>
        <taxon>Eukaryota</taxon>
        <taxon>Viridiplantae</taxon>
        <taxon>Streptophyta</taxon>
        <taxon>Embryophyta</taxon>
        <taxon>Tracheophyta</taxon>
        <taxon>Polypodiopsida</taxon>
        <taxon>Polypodiidae</taxon>
        <taxon>Polypodiales</taxon>
        <taxon>Pteridineae</taxon>
        <taxon>Pteridaceae</taxon>
        <taxon>Parkerioideae</taxon>
        <taxon>Ceratopteris</taxon>
    </lineage>
</organism>
<feature type="coiled-coil region" evidence="1">
    <location>
        <begin position="72"/>
        <end position="120"/>
    </location>
</feature>
<reference evidence="3" key="1">
    <citation type="submission" date="2021-08" db="EMBL/GenBank/DDBJ databases">
        <title>WGS assembly of Ceratopteris richardii.</title>
        <authorList>
            <person name="Marchant D.B."/>
            <person name="Chen G."/>
            <person name="Jenkins J."/>
            <person name="Shu S."/>
            <person name="Leebens-Mack J."/>
            <person name="Grimwood J."/>
            <person name="Schmutz J."/>
            <person name="Soltis P."/>
            <person name="Soltis D."/>
            <person name="Chen Z.-H."/>
        </authorList>
    </citation>
    <scope>NUCLEOTIDE SEQUENCE</scope>
    <source>
        <strain evidence="3">Whitten #5841</strain>
        <tissue evidence="3">Leaf</tissue>
    </source>
</reference>
<evidence type="ECO:0000256" key="1">
    <source>
        <dbReference type="SAM" id="Coils"/>
    </source>
</evidence>
<protein>
    <submittedName>
        <fullName evidence="3">Uncharacterized protein</fullName>
    </submittedName>
</protein>
<proteinExistence type="predicted"/>
<dbReference type="EMBL" id="CM035443">
    <property type="protein sequence ID" value="KAH7278735.1"/>
    <property type="molecule type" value="Genomic_DNA"/>
</dbReference>